<dbReference type="Gene3D" id="3.40.50.2300">
    <property type="match status" value="1"/>
</dbReference>
<keyword evidence="4" id="KW-0904">Protein phosphatase</keyword>
<organism evidence="7 8">
    <name type="scientific">Flavobacterium gillisiae</name>
    <dbReference type="NCBI Taxonomy" id="150146"/>
    <lineage>
        <taxon>Bacteria</taxon>
        <taxon>Pseudomonadati</taxon>
        <taxon>Bacteroidota</taxon>
        <taxon>Flavobacteriia</taxon>
        <taxon>Flavobacteriales</taxon>
        <taxon>Flavobacteriaceae</taxon>
        <taxon>Flavobacterium</taxon>
    </lineage>
</organism>
<name>A0A1H3XP06_9FLAO</name>
<evidence type="ECO:0000313" key="7">
    <source>
        <dbReference type="EMBL" id="SEA00641.1"/>
    </source>
</evidence>
<evidence type="ECO:0000313" key="8">
    <source>
        <dbReference type="Proteomes" id="UP000198951"/>
    </source>
</evidence>
<dbReference type="GO" id="GO:0004725">
    <property type="term" value="F:protein tyrosine phosphatase activity"/>
    <property type="evidence" value="ECO:0007669"/>
    <property type="project" value="UniProtKB-EC"/>
</dbReference>
<evidence type="ECO:0000256" key="1">
    <source>
        <dbReference type="ARBA" id="ARBA00011063"/>
    </source>
</evidence>
<dbReference type="InterPro" id="IPR050438">
    <property type="entry name" value="LMW_PTPase"/>
</dbReference>
<feature type="active site" evidence="5">
    <location>
        <position position="15"/>
    </location>
</feature>
<dbReference type="InterPro" id="IPR023485">
    <property type="entry name" value="Ptyr_pPase"/>
</dbReference>
<dbReference type="InterPro" id="IPR017867">
    <property type="entry name" value="Tyr_phospatase_low_mol_wt"/>
</dbReference>
<dbReference type="Pfam" id="PF01451">
    <property type="entry name" value="LMWPc"/>
    <property type="match status" value="1"/>
</dbReference>
<dbReference type="EC" id="3.1.3.48" evidence="2"/>
<feature type="domain" description="Phosphotyrosine protein phosphatase I" evidence="6">
    <location>
        <begin position="3"/>
        <end position="149"/>
    </location>
</feature>
<dbReference type="OrthoDB" id="9784339at2"/>
<dbReference type="CDD" id="cd16343">
    <property type="entry name" value="LMWPTP"/>
    <property type="match status" value="1"/>
</dbReference>
<feature type="active site" description="Nucleophile" evidence="5">
    <location>
        <position position="9"/>
    </location>
</feature>
<dbReference type="PRINTS" id="PR00719">
    <property type="entry name" value="LMWPTPASE"/>
</dbReference>
<sequence length="155" mass="17253">MSVKILMVCLGNICRSPLAEGILASKLPKNKFTVDSAGTGSWHIGHAPDTRSIAAAKNHNLDISNQRGRQFKTADFDTYDYIYVMDNSNYTDVISLTENPAHKDKVQIILNELYPNENVDVPDPYFGMTNGFEIVYAMLDEVCDIIADKLIAKHA</sequence>
<dbReference type="AlphaFoldDB" id="A0A1H3XP06"/>
<gene>
    <name evidence="7" type="ORF">SAMN05443667_101586</name>
</gene>
<dbReference type="RefSeq" id="WP_091084367.1">
    <property type="nucleotide sequence ID" value="NZ_FNRD01000001.1"/>
</dbReference>
<proteinExistence type="inferred from homology"/>
<dbReference type="STRING" id="150146.SAMN05443667_101586"/>
<evidence type="ECO:0000256" key="3">
    <source>
        <dbReference type="ARBA" id="ARBA00022801"/>
    </source>
</evidence>
<evidence type="ECO:0000256" key="2">
    <source>
        <dbReference type="ARBA" id="ARBA00013064"/>
    </source>
</evidence>
<dbReference type="Proteomes" id="UP000198951">
    <property type="component" value="Unassembled WGS sequence"/>
</dbReference>
<reference evidence="8" key="1">
    <citation type="submission" date="2016-10" db="EMBL/GenBank/DDBJ databases">
        <authorList>
            <person name="Varghese N."/>
            <person name="Submissions S."/>
        </authorList>
    </citation>
    <scope>NUCLEOTIDE SEQUENCE [LARGE SCALE GENOMIC DNA]</scope>
    <source>
        <strain evidence="8">DSM 22376</strain>
    </source>
</reference>
<keyword evidence="8" id="KW-1185">Reference proteome</keyword>
<dbReference type="PANTHER" id="PTHR11717:SF7">
    <property type="entry name" value="LOW MOLECULAR WEIGHT PHOSPHOTYROSINE PROTEIN PHOSPHATASE"/>
    <property type="match status" value="1"/>
</dbReference>
<evidence type="ECO:0000256" key="4">
    <source>
        <dbReference type="ARBA" id="ARBA00022912"/>
    </source>
</evidence>
<dbReference type="SMART" id="SM00226">
    <property type="entry name" value="LMWPc"/>
    <property type="match status" value="1"/>
</dbReference>
<evidence type="ECO:0000259" key="6">
    <source>
        <dbReference type="SMART" id="SM00226"/>
    </source>
</evidence>
<dbReference type="SUPFAM" id="SSF52788">
    <property type="entry name" value="Phosphotyrosine protein phosphatases I"/>
    <property type="match status" value="1"/>
</dbReference>
<evidence type="ECO:0000256" key="5">
    <source>
        <dbReference type="PIRSR" id="PIRSR617867-1"/>
    </source>
</evidence>
<accession>A0A1H3XP06</accession>
<dbReference type="InterPro" id="IPR036196">
    <property type="entry name" value="Ptyr_pPase_sf"/>
</dbReference>
<feature type="active site" description="Proton donor" evidence="5">
    <location>
        <position position="123"/>
    </location>
</feature>
<dbReference type="PANTHER" id="PTHR11717">
    <property type="entry name" value="LOW MOLECULAR WEIGHT PROTEIN TYROSINE PHOSPHATASE"/>
    <property type="match status" value="1"/>
</dbReference>
<protein>
    <recommendedName>
        <fullName evidence="2">protein-tyrosine-phosphatase</fullName>
        <ecNumber evidence="2">3.1.3.48</ecNumber>
    </recommendedName>
</protein>
<comment type="similarity">
    <text evidence="1">Belongs to the low molecular weight phosphotyrosine protein phosphatase family.</text>
</comment>
<keyword evidence="3" id="KW-0378">Hydrolase</keyword>
<dbReference type="EMBL" id="FNRD01000001">
    <property type="protein sequence ID" value="SEA00641.1"/>
    <property type="molecule type" value="Genomic_DNA"/>
</dbReference>